<keyword evidence="2 5" id="KW-0479">Metal-binding</keyword>
<evidence type="ECO:0000256" key="3">
    <source>
        <dbReference type="ARBA" id="ARBA00023002"/>
    </source>
</evidence>
<accession>A0A8T0QGB8</accession>
<comment type="caution">
    <text evidence="7">The sequence shown here is derived from an EMBL/GenBank/DDBJ whole genome shotgun (WGS) entry which is preliminary data.</text>
</comment>
<dbReference type="InterPro" id="IPR026992">
    <property type="entry name" value="DIOX_N"/>
</dbReference>
<dbReference type="Proteomes" id="UP000823388">
    <property type="component" value="Chromosome 7N"/>
</dbReference>
<dbReference type="InterPro" id="IPR005123">
    <property type="entry name" value="Oxoglu/Fe-dep_dioxygenase_dom"/>
</dbReference>
<dbReference type="SUPFAM" id="SSF51197">
    <property type="entry name" value="Clavaminate synthase-like"/>
    <property type="match status" value="1"/>
</dbReference>
<dbReference type="GO" id="GO:0016491">
    <property type="term" value="F:oxidoreductase activity"/>
    <property type="evidence" value="ECO:0007669"/>
    <property type="project" value="UniProtKB-KW"/>
</dbReference>
<protein>
    <recommendedName>
        <fullName evidence="6">Fe2OG dioxygenase domain-containing protein</fullName>
    </recommendedName>
</protein>
<dbReference type="AlphaFoldDB" id="A0A8T0QGB8"/>
<evidence type="ECO:0000256" key="5">
    <source>
        <dbReference type="RuleBase" id="RU003682"/>
    </source>
</evidence>
<keyword evidence="4 5" id="KW-0408">Iron</keyword>
<dbReference type="InterPro" id="IPR050231">
    <property type="entry name" value="Iron_ascorbate_oxido_reductase"/>
</dbReference>
<evidence type="ECO:0000313" key="7">
    <source>
        <dbReference type="EMBL" id="KAG2569224.1"/>
    </source>
</evidence>
<dbReference type="Pfam" id="PF03171">
    <property type="entry name" value="2OG-FeII_Oxy"/>
    <property type="match status" value="1"/>
</dbReference>
<evidence type="ECO:0000256" key="4">
    <source>
        <dbReference type="ARBA" id="ARBA00023004"/>
    </source>
</evidence>
<keyword evidence="3 5" id="KW-0560">Oxidoreductase</keyword>
<dbReference type="EMBL" id="CM029050">
    <property type="protein sequence ID" value="KAG2569224.1"/>
    <property type="molecule type" value="Genomic_DNA"/>
</dbReference>
<dbReference type="OrthoDB" id="288590at2759"/>
<gene>
    <name evidence="7" type="ORF">PVAP13_7NG375700</name>
</gene>
<name>A0A8T0QGB8_PANVG</name>
<dbReference type="InterPro" id="IPR044861">
    <property type="entry name" value="IPNS-like_FE2OG_OXY"/>
</dbReference>
<reference evidence="7" key="1">
    <citation type="submission" date="2020-05" db="EMBL/GenBank/DDBJ databases">
        <title>WGS assembly of Panicum virgatum.</title>
        <authorList>
            <person name="Lovell J.T."/>
            <person name="Jenkins J."/>
            <person name="Shu S."/>
            <person name="Juenger T.E."/>
            <person name="Schmutz J."/>
        </authorList>
    </citation>
    <scope>NUCLEOTIDE SEQUENCE</scope>
    <source>
        <strain evidence="7">AP13</strain>
    </source>
</reference>
<dbReference type="FunFam" id="2.60.120.330:FF:000052">
    <property type="entry name" value="1-aminocyclopropane-1-carboxylate oxidase 1"/>
    <property type="match status" value="1"/>
</dbReference>
<evidence type="ECO:0000313" key="8">
    <source>
        <dbReference type="Proteomes" id="UP000823388"/>
    </source>
</evidence>
<evidence type="ECO:0000256" key="1">
    <source>
        <dbReference type="ARBA" id="ARBA00001961"/>
    </source>
</evidence>
<dbReference type="PROSITE" id="PS51471">
    <property type="entry name" value="FE2OG_OXY"/>
    <property type="match status" value="1"/>
</dbReference>
<sequence>MAASSGALPVVDLAPFFTEDDSGGAARATAAVREACRTHGFFRAVNHGVPAELLARALELSAAFFALPDEEKAKVRPAAGSGAPLPAGYGQQPAHSTDKNEYLVVFDPRLGFNVYPAEPAGFRETVEECHRKLTELGLLIQEILNECMGLPPGFLRGYNDARGFDLMTAKRYFPATEEENVGISAHEDSNCITFIFQDGVGGLEVLKDGDWVPAEPVDGSIIVNIGDVIQVLSNDKFKSATHRVVRKPVHRHSFAFFFNLHGDKWVEPLPEFTAKIGEPPRYRRFLYREYQQLRVRNKTHPPARIEDIVHVSHYAI</sequence>
<evidence type="ECO:0000259" key="6">
    <source>
        <dbReference type="PROSITE" id="PS51471"/>
    </source>
</evidence>
<organism evidence="7 8">
    <name type="scientific">Panicum virgatum</name>
    <name type="common">Blackwell switchgrass</name>
    <dbReference type="NCBI Taxonomy" id="38727"/>
    <lineage>
        <taxon>Eukaryota</taxon>
        <taxon>Viridiplantae</taxon>
        <taxon>Streptophyta</taxon>
        <taxon>Embryophyta</taxon>
        <taxon>Tracheophyta</taxon>
        <taxon>Spermatophyta</taxon>
        <taxon>Magnoliopsida</taxon>
        <taxon>Liliopsida</taxon>
        <taxon>Poales</taxon>
        <taxon>Poaceae</taxon>
        <taxon>PACMAD clade</taxon>
        <taxon>Panicoideae</taxon>
        <taxon>Panicodae</taxon>
        <taxon>Paniceae</taxon>
        <taxon>Panicinae</taxon>
        <taxon>Panicum</taxon>
        <taxon>Panicum sect. Hiantes</taxon>
    </lineage>
</organism>
<proteinExistence type="inferred from homology"/>
<feature type="domain" description="Fe2OG dioxygenase" evidence="6">
    <location>
        <begin position="163"/>
        <end position="260"/>
    </location>
</feature>
<dbReference type="Pfam" id="PF14226">
    <property type="entry name" value="DIOX_N"/>
    <property type="match status" value="1"/>
</dbReference>
<evidence type="ECO:0000256" key="2">
    <source>
        <dbReference type="ARBA" id="ARBA00022723"/>
    </source>
</evidence>
<comment type="cofactor">
    <cofactor evidence="1">
        <name>L-ascorbate</name>
        <dbReference type="ChEBI" id="CHEBI:38290"/>
    </cofactor>
</comment>
<comment type="similarity">
    <text evidence="5">Belongs to the iron/ascorbate-dependent oxidoreductase family.</text>
</comment>
<dbReference type="PANTHER" id="PTHR47990">
    <property type="entry name" value="2-OXOGLUTARATE (2OG) AND FE(II)-DEPENDENT OXYGENASE SUPERFAMILY PROTEIN-RELATED"/>
    <property type="match status" value="1"/>
</dbReference>
<dbReference type="InterPro" id="IPR027443">
    <property type="entry name" value="IPNS-like_sf"/>
</dbReference>
<keyword evidence="8" id="KW-1185">Reference proteome</keyword>
<dbReference type="Gene3D" id="2.60.120.330">
    <property type="entry name" value="B-lactam Antibiotic, Isopenicillin N Synthase, Chain"/>
    <property type="match status" value="1"/>
</dbReference>
<dbReference type="GO" id="GO:0046872">
    <property type="term" value="F:metal ion binding"/>
    <property type="evidence" value="ECO:0007669"/>
    <property type="project" value="UniProtKB-KW"/>
</dbReference>